<dbReference type="GO" id="GO:0005886">
    <property type="term" value="C:plasma membrane"/>
    <property type="evidence" value="ECO:0007669"/>
    <property type="project" value="UniProtKB-SubCell"/>
</dbReference>
<feature type="transmembrane region" description="Helical" evidence="6">
    <location>
        <begin position="218"/>
        <end position="237"/>
    </location>
</feature>
<dbReference type="EMBL" id="AMCI01008662">
    <property type="protein sequence ID" value="EJW90706.1"/>
    <property type="molecule type" value="Genomic_DNA"/>
</dbReference>
<evidence type="ECO:0000256" key="6">
    <source>
        <dbReference type="SAM" id="Phobius"/>
    </source>
</evidence>
<evidence type="ECO:0000256" key="4">
    <source>
        <dbReference type="ARBA" id="ARBA00022989"/>
    </source>
</evidence>
<dbReference type="InterPro" id="IPR015867">
    <property type="entry name" value="N-reg_PII/ATP_PRibTrfase_C"/>
</dbReference>
<feature type="transmembrane region" description="Helical" evidence="6">
    <location>
        <begin position="21"/>
        <end position="42"/>
    </location>
</feature>
<evidence type="ECO:0000259" key="7">
    <source>
        <dbReference type="Pfam" id="PF10035"/>
    </source>
</evidence>
<dbReference type="PANTHER" id="PTHR33545">
    <property type="entry name" value="UPF0750 MEMBRANE PROTEIN YITT-RELATED"/>
    <property type="match status" value="1"/>
</dbReference>
<dbReference type="InterPro" id="IPR019264">
    <property type="entry name" value="DUF2179"/>
</dbReference>
<comment type="subcellular location">
    <subcellularLocation>
        <location evidence="1">Cell membrane</location>
        <topology evidence="1">Multi-pass membrane protein</topology>
    </subcellularLocation>
</comment>
<dbReference type="Pfam" id="PF10035">
    <property type="entry name" value="DUF2179"/>
    <property type="match status" value="1"/>
</dbReference>
<sequence>MNKLIYRLQTVSQQAAHLDWWISWGSIFLGCLILAAGFVFFINPYNIVPGGVYGASIVLHNLFPSIQVGTFGYMFDIPLLILSAILLGAKLGARTLVAALTTPFLMNIISSWAYPSQEALEKLDPQQLLGGYMDMSDHLMLTCIIGATIIGVGSGIVVRNQATTGGSDIIAMILQKYAHIRFSNAILLVDATVVSFGLVVIGFGVGSATDMSQPSWHLSFYSLIAIFVISRVLAYVINGAKEDKLLFVISDKKMVELHRFILKDLDRTATCIKSSGLYTGDEKEMLFLVVSHKEVTSVKHKIKEVDPHAFVVVTDAYDTFGEGWKNLPSKDELQPE</sequence>
<feature type="transmembrane region" description="Helical" evidence="6">
    <location>
        <begin position="96"/>
        <end position="114"/>
    </location>
</feature>
<keyword evidence="5 6" id="KW-0472">Membrane</keyword>
<keyword evidence="3 6" id="KW-0812">Transmembrane</keyword>
<dbReference type="AlphaFoldDB" id="J9F732"/>
<keyword evidence="4 6" id="KW-1133">Transmembrane helix</keyword>
<evidence type="ECO:0000256" key="1">
    <source>
        <dbReference type="ARBA" id="ARBA00004651"/>
    </source>
</evidence>
<feature type="transmembrane region" description="Helical" evidence="6">
    <location>
        <begin position="138"/>
        <end position="158"/>
    </location>
</feature>
<comment type="caution">
    <text evidence="8">The sequence shown here is derived from an EMBL/GenBank/DDBJ whole genome shotgun (WGS) entry which is preliminary data.</text>
</comment>
<evidence type="ECO:0000256" key="2">
    <source>
        <dbReference type="ARBA" id="ARBA00022475"/>
    </source>
</evidence>
<dbReference type="Pfam" id="PF02588">
    <property type="entry name" value="YitT_membrane"/>
    <property type="match status" value="1"/>
</dbReference>
<dbReference type="PROSITE" id="PS51257">
    <property type="entry name" value="PROKAR_LIPOPROTEIN"/>
    <property type="match status" value="1"/>
</dbReference>
<keyword evidence="2" id="KW-1003">Cell membrane</keyword>
<reference evidence="8" key="1">
    <citation type="journal article" date="2012" name="PLoS ONE">
        <title>Gene sets for utilization of primary and secondary nutrition supplies in the distal gut of endangered iberian lynx.</title>
        <authorList>
            <person name="Alcaide M."/>
            <person name="Messina E."/>
            <person name="Richter M."/>
            <person name="Bargiela R."/>
            <person name="Peplies J."/>
            <person name="Huws S.A."/>
            <person name="Newbold C.J."/>
            <person name="Golyshin P.N."/>
            <person name="Simon M.A."/>
            <person name="Lopez G."/>
            <person name="Yakimov M.M."/>
            <person name="Ferrer M."/>
        </authorList>
    </citation>
    <scope>NUCLEOTIDE SEQUENCE</scope>
</reference>
<dbReference type="PANTHER" id="PTHR33545:SF5">
    <property type="entry name" value="UPF0750 MEMBRANE PROTEIN YITT"/>
    <property type="match status" value="1"/>
</dbReference>
<accession>J9F732</accession>
<feature type="transmembrane region" description="Helical" evidence="6">
    <location>
        <begin position="62"/>
        <end position="89"/>
    </location>
</feature>
<gene>
    <name evidence="8" type="ORF">EVA_21189</name>
</gene>
<evidence type="ECO:0000313" key="8">
    <source>
        <dbReference type="EMBL" id="EJW90706.1"/>
    </source>
</evidence>
<protein>
    <submittedName>
        <fullName evidence="8">YitT family protein</fullName>
    </submittedName>
</protein>
<evidence type="ECO:0000256" key="5">
    <source>
        <dbReference type="ARBA" id="ARBA00023136"/>
    </source>
</evidence>
<evidence type="ECO:0000256" key="3">
    <source>
        <dbReference type="ARBA" id="ARBA00022692"/>
    </source>
</evidence>
<dbReference type="CDD" id="cd16380">
    <property type="entry name" value="YitT_C"/>
    <property type="match status" value="1"/>
</dbReference>
<name>J9F732_9ZZZZ</name>
<organism evidence="8">
    <name type="scientific">gut metagenome</name>
    <dbReference type="NCBI Taxonomy" id="749906"/>
    <lineage>
        <taxon>unclassified sequences</taxon>
        <taxon>metagenomes</taxon>
        <taxon>organismal metagenomes</taxon>
    </lineage>
</organism>
<proteinExistence type="predicted"/>
<feature type="transmembrane region" description="Helical" evidence="6">
    <location>
        <begin position="185"/>
        <end position="206"/>
    </location>
</feature>
<dbReference type="PIRSF" id="PIRSF006483">
    <property type="entry name" value="Membrane_protein_YitT"/>
    <property type="match status" value="1"/>
</dbReference>
<dbReference type="InterPro" id="IPR003740">
    <property type="entry name" value="YitT"/>
</dbReference>
<dbReference type="Gene3D" id="3.30.70.120">
    <property type="match status" value="1"/>
</dbReference>
<dbReference type="InterPro" id="IPR051461">
    <property type="entry name" value="UPF0750_membrane"/>
</dbReference>
<feature type="domain" description="DUF2179" evidence="7">
    <location>
        <begin position="267"/>
        <end position="321"/>
    </location>
</feature>